<feature type="compositionally biased region" description="Low complexity" evidence="1">
    <location>
        <begin position="18"/>
        <end position="33"/>
    </location>
</feature>
<dbReference type="Pfam" id="PF11662">
    <property type="entry name" value="DUF3263"/>
    <property type="match status" value="1"/>
</dbReference>
<dbReference type="InterPro" id="IPR021678">
    <property type="entry name" value="DUF3263"/>
</dbReference>
<dbReference type="Proteomes" id="UP000567795">
    <property type="component" value="Unassembled WGS sequence"/>
</dbReference>
<dbReference type="AlphaFoldDB" id="A0A852ZZT0"/>
<evidence type="ECO:0008006" key="4">
    <source>
        <dbReference type="Google" id="ProtNLM"/>
    </source>
</evidence>
<feature type="compositionally biased region" description="Gly residues" evidence="1">
    <location>
        <begin position="50"/>
        <end position="62"/>
    </location>
</feature>
<name>A0A852ZZT0_9ACTN</name>
<protein>
    <recommendedName>
        <fullName evidence="4">DUF3263 domain-containing protein</fullName>
    </recommendedName>
</protein>
<comment type="caution">
    <text evidence="2">The sequence shown here is derived from an EMBL/GenBank/DDBJ whole genome shotgun (WGS) entry which is preliminary data.</text>
</comment>
<dbReference type="EMBL" id="JACBZD010000002">
    <property type="protein sequence ID" value="NYI07625.1"/>
    <property type="molecule type" value="Genomic_DNA"/>
</dbReference>
<evidence type="ECO:0000313" key="2">
    <source>
        <dbReference type="EMBL" id="NYI07625.1"/>
    </source>
</evidence>
<proteinExistence type="predicted"/>
<keyword evidence="3" id="KW-1185">Reference proteome</keyword>
<gene>
    <name evidence="2" type="ORF">FHU37_004654</name>
</gene>
<evidence type="ECO:0000256" key="1">
    <source>
        <dbReference type="SAM" id="MobiDB-lite"/>
    </source>
</evidence>
<sequence>MGEDVAVPGGAAPGGSVPGDPVSGGSLPAGAAPEEAEPTKPEDAYSWPGDGPGAGRPGGDGLGAVERAVLEFERGWWRRPGAKDQAIRERLELSPTRYYQLLNGLLDRPEALREYPVVVGRLRRLREERRRRRG</sequence>
<reference evidence="2 3" key="1">
    <citation type="submission" date="2020-07" db="EMBL/GenBank/DDBJ databases">
        <title>Sequencing the genomes of 1000 actinobacteria strains.</title>
        <authorList>
            <person name="Klenk H.-P."/>
        </authorList>
    </citation>
    <scope>NUCLEOTIDE SEQUENCE [LARGE SCALE GENOMIC DNA]</scope>
    <source>
        <strain evidence="2 3">DSM 42178</strain>
    </source>
</reference>
<feature type="region of interest" description="Disordered" evidence="1">
    <location>
        <begin position="1"/>
        <end position="62"/>
    </location>
</feature>
<dbReference type="RefSeq" id="WP_179816600.1">
    <property type="nucleotide sequence ID" value="NZ_JACBZD010000002.1"/>
</dbReference>
<feature type="compositionally biased region" description="Low complexity" evidence="1">
    <location>
        <begin position="1"/>
        <end position="10"/>
    </location>
</feature>
<evidence type="ECO:0000313" key="3">
    <source>
        <dbReference type="Proteomes" id="UP000567795"/>
    </source>
</evidence>
<accession>A0A852ZZT0</accession>
<organism evidence="2 3">
    <name type="scientific">Allostreptomyces psammosilenae</name>
    <dbReference type="NCBI Taxonomy" id="1892865"/>
    <lineage>
        <taxon>Bacteria</taxon>
        <taxon>Bacillati</taxon>
        <taxon>Actinomycetota</taxon>
        <taxon>Actinomycetes</taxon>
        <taxon>Kitasatosporales</taxon>
        <taxon>Streptomycetaceae</taxon>
        <taxon>Allostreptomyces</taxon>
    </lineage>
</organism>